<dbReference type="InterPro" id="IPR002301">
    <property type="entry name" value="Ile-tRNA-ligase"/>
</dbReference>
<dbReference type="SUPFAM" id="SSF50677">
    <property type="entry name" value="ValRS/IleRS/LeuRS editing domain"/>
    <property type="match status" value="1"/>
</dbReference>
<keyword evidence="2" id="KW-0547">Nucleotide-binding</keyword>
<sequence length="277" mass="31466">GLVYQGYKVTPHCPRCGTSLSSHEVALGYRDDTEDPSVYIKFKVVPSPISESEEQKRLYELSREKHAYFLAWTTTPWTLPGNTALAVAADAEYAVVELDDEYFILASVCLEQSGLADAQVIAKVKGSDLVELRYEPLFNPHEFGVERRRFQANSELLLQEPDAKLTYRVISTDFVSMEDGTGIVHEAPAYGDVDFEAGKKLGVDFVHHVDLQGNIIGNYSFSRKFVKDADPLILDDLKTRGLLYRSEKIRHTYPFCWRCETPLLYYAKQTWYIKTTA</sequence>
<evidence type="ECO:0000313" key="6">
    <source>
        <dbReference type="EMBL" id="GAH55056.1"/>
    </source>
</evidence>
<name>X1GAY5_9ZZZZ</name>
<dbReference type="InterPro" id="IPR009008">
    <property type="entry name" value="Val/Leu/Ile-tRNA-synth_edit"/>
</dbReference>
<dbReference type="EMBL" id="BARU01023605">
    <property type="protein sequence ID" value="GAH55056.1"/>
    <property type="molecule type" value="Genomic_DNA"/>
</dbReference>
<feature type="non-terminal residue" evidence="6">
    <location>
        <position position="1"/>
    </location>
</feature>
<dbReference type="GO" id="GO:0006428">
    <property type="term" value="P:isoleucyl-tRNA aminoacylation"/>
    <property type="evidence" value="ECO:0007669"/>
    <property type="project" value="InterPro"/>
</dbReference>
<gene>
    <name evidence="6" type="ORF">S03H2_38285</name>
</gene>
<proteinExistence type="predicted"/>
<comment type="caution">
    <text evidence="6">The sequence shown here is derived from an EMBL/GenBank/DDBJ whole genome shotgun (WGS) entry which is preliminary data.</text>
</comment>
<keyword evidence="1" id="KW-0436">Ligase</keyword>
<evidence type="ECO:0000256" key="1">
    <source>
        <dbReference type="ARBA" id="ARBA00022598"/>
    </source>
</evidence>
<dbReference type="InterPro" id="IPR023586">
    <property type="entry name" value="Ile-tRNA-ligase_type2"/>
</dbReference>
<organism evidence="6">
    <name type="scientific">marine sediment metagenome</name>
    <dbReference type="NCBI Taxonomy" id="412755"/>
    <lineage>
        <taxon>unclassified sequences</taxon>
        <taxon>metagenomes</taxon>
        <taxon>ecological metagenomes</taxon>
    </lineage>
</organism>
<feature type="non-terminal residue" evidence="6">
    <location>
        <position position="277"/>
    </location>
</feature>
<accession>X1GAY5</accession>
<protein>
    <submittedName>
        <fullName evidence="6">Uncharacterized protein</fullName>
    </submittedName>
</protein>
<dbReference type="GO" id="GO:0002161">
    <property type="term" value="F:aminoacyl-tRNA deacylase activity"/>
    <property type="evidence" value="ECO:0007669"/>
    <property type="project" value="InterPro"/>
</dbReference>
<evidence type="ECO:0000256" key="3">
    <source>
        <dbReference type="ARBA" id="ARBA00022840"/>
    </source>
</evidence>
<dbReference type="GO" id="GO:0005524">
    <property type="term" value="F:ATP binding"/>
    <property type="evidence" value="ECO:0007669"/>
    <property type="project" value="UniProtKB-KW"/>
</dbReference>
<keyword evidence="4" id="KW-0648">Protein biosynthesis</keyword>
<dbReference type="Gene3D" id="3.90.740.10">
    <property type="entry name" value="Valyl/Leucyl/Isoleucyl-tRNA synthetase, editing domain"/>
    <property type="match status" value="1"/>
</dbReference>
<dbReference type="SUPFAM" id="SSF52374">
    <property type="entry name" value="Nucleotidylyl transferase"/>
    <property type="match status" value="1"/>
</dbReference>
<reference evidence="6" key="1">
    <citation type="journal article" date="2014" name="Front. Microbiol.">
        <title>High frequency of phylogenetically diverse reductive dehalogenase-homologous genes in deep subseafloor sedimentary metagenomes.</title>
        <authorList>
            <person name="Kawai M."/>
            <person name="Futagami T."/>
            <person name="Toyoda A."/>
            <person name="Takaki Y."/>
            <person name="Nishi S."/>
            <person name="Hori S."/>
            <person name="Arai W."/>
            <person name="Tsubouchi T."/>
            <person name="Morono Y."/>
            <person name="Uchiyama I."/>
            <person name="Ito T."/>
            <person name="Fujiyama A."/>
            <person name="Inagaki F."/>
            <person name="Takami H."/>
        </authorList>
    </citation>
    <scope>NUCLEOTIDE SEQUENCE</scope>
    <source>
        <strain evidence="6">Expedition CK06-06</strain>
    </source>
</reference>
<dbReference type="AlphaFoldDB" id="X1GAY5"/>
<keyword evidence="3" id="KW-0067">ATP-binding</keyword>
<evidence type="ECO:0000256" key="5">
    <source>
        <dbReference type="ARBA" id="ARBA00023146"/>
    </source>
</evidence>
<evidence type="ECO:0000256" key="4">
    <source>
        <dbReference type="ARBA" id="ARBA00022917"/>
    </source>
</evidence>
<evidence type="ECO:0000256" key="2">
    <source>
        <dbReference type="ARBA" id="ARBA00022741"/>
    </source>
</evidence>
<dbReference type="GO" id="GO:0004822">
    <property type="term" value="F:isoleucine-tRNA ligase activity"/>
    <property type="evidence" value="ECO:0007669"/>
    <property type="project" value="InterPro"/>
</dbReference>
<keyword evidence="5" id="KW-0030">Aminoacyl-tRNA synthetase</keyword>
<dbReference type="PRINTS" id="PR00984">
    <property type="entry name" value="TRNASYNTHILE"/>
</dbReference>
<dbReference type="PANTHER" id="PTHR42780:SF1">
    <property type="entry name" value="ISOLEUCINE--TRNA LIGASE, CYTOPLASMIC"/>
    <property type="match status" value="1"/>
</dbReference>
<dbReference type="PANTHER" id="PTHR42780">
    <property type="entry name" value="SOLEUCYL-TRNA SYNTHETASE"/>
    <property type="match status" value="1"/>
</dbReference>